<protein>
    <submittedName>
        <fullName evidence="1">Uncharacterized protein</fullName>
    </submittedName>
</protein>
<proteinExistence type="predicted"/>
<gene>
    <name evidence="1" type="ORF">ACFPZ3_53745</name>
</gene>
<sequence length="47" mass="4771">MAGPAHVHLAVAAAASTGNRWPQKYQEIGECGLRGLAVGLSALLVAD</sequence>
<name>A0ABW1D7L7_9ACTN</name>
<dbReference type="RefSeq" id="WP_379522209.1">
    <property type="nucleotide sequence ID" value="NZ_JBHSPA010000085.1"/>
</dbReference>
<accession>A0ABW1D7L7</accession>
<comment type="caution">
    <text evidence="1">The sequence shown here is derived from an EMBL/GenBank/DDBJ whole genome shotgun (WGS) entry which is preliminary data.</text>
</comment>
<reference evidence="2" key="1">
    <citation type="journal article" date="2019" name="Int. J. Syst. Evol. Microbiol.">
        <title>The Global Catalogue of Microorganisms (GCM) 10K type strain sequencing project: providing services to taxonomists for standard genome sequencing and annotation.</title>
        <authorList>
            <consortium name="The Broad Institute Genomics Platform"/>
            <consortium name="The Broad Institute Genome Sequencing Center for Infectious Disease"/>
            <person name="Wu L."/>
            <person name="Ma J."/>
        </authorList>
    </citation>
    <scope>NUCLEOTIDE SEQUENCE [LARGE SCALE GENOMIC DNA]</scope>
    <source>
        <strain evidence="2">CCUG 53903</strain>
    </source>
</reference>
<evidence type="ECO:0000313" key="2">
    <source>
        <dbReference type="Proteomes" id="UP001596058"/>
    </source>
</evidence>
<organism evidence="1 2">
    <name type="scientific">Nonomuraea insulae</name>
    <dbReference type="NCBI Taxonomy" id="1616787"/>
    <lineage>
        <taxon>Bacteria</taxon>
        <taxon>Bacillati</taxon>
        <taxon>Actinomycetota</taxon>
        <taxon>Actinomycetes</taxon>
        <taxon>Streptosporangiales</taxon>
        <taxon>Streptosporangiaceae</taxon>
        <taxon>Nonomuraea</taxon>
    </lineage>
</organism>
<evidence type="ECO:0000313" key="1">
    <source>
        <dbReference type="EMBL" id="MFC5832773.1"/>
    </source>
</evidence>
<dbReference type="Proteomes" id="UP001596058">
    <property type="component" value="Unassembled WGS sequence"/>
</dbReference>
<keyword evidence="2" id="KW-1185">Reference proteome</keyword>
<dbReference type="EMBL" id="JBHSPA010000085">
    <property type="protein sequence ID" value="MFC5832773.1"/>
    <property type="molecule type" value="Genomic_DNA"/>
</dbReference>